<accession>A0A124DZ25</accession>
<evidence type="ECO:0000256" key="8">
    <source>
        <dbReference type="SAM" id="SignalP"/>
    </source>
</evidence>
<dbReference type="InterPro" id="IPR006311">
    <property type="entry name" value="TAT_signal"/>
</dbReference>
<evidence type="ECO:0000256" key="5">
    <source>
        <dbReference type="ARBA" id="ARBA00024993"/>
    </source>
</evidence>
<keyword evidence="3 7" id="KW-0862">Zinc</keyword>
<dbReference type="AlphaFoldDB" id="A0A124DZ25"/>
<dbReference type="PANTHER" id="PTHR11002:SF79">
    <property type="entry name" value="CARBONIC ANHYDRASE 2"/>
    <property type="match status" value="1"/>
</dbReference>
<proteinExistence type="inferred from homology"/>
<keyword evidence="8" id="KW-0732">Signal</keyword>
<dbReference type="SUPFAM" id="SSF53056">
    <property type="entry name" value="beta-carbonic anhydrase, cab"/>
    <property type="match status" value="1"/>
</dbReference>
<feature type="binding site" evidence="7">
    <location>
        <position position="155"/>
    </location>
    <ligand>
        <name>Zn(2+)</name>
        <dbReference type="ChEBI" id="CHEBI:29105"/>
    </ligand>
</feature>
<dbReference type="Proteomes" id="UP000069620">
    <property type="component" value="Unassembled WGS sequence"/>
</dbReference>
<comment type="cofactor">
    <cofactor evidence="7">
        <name>Zn(2+)</name>
        <dbReference type="ChEBI" id="CHEBI:29105"/>
    </cofactor>
    <text evidence="7">Binds 1 zinc ion per subunit.</text>
</comment>
<comment type="similarity">
    <text evidence="1">Belongs to the beta-class carbonic anhydrase family.</text>
</comment>
<feature type="binding site" evidence="7">
    <location>
        <position position="158"/>
    </location>
    <ligand>
        <name>Zn(2+)</name>
        <dbReference type="ChEBI" id="CHEBI:29105"/>
    </ligand>
</feature>
<sequence length="247" mass="25886">MDLTFSRRRWLGLVGLGAATALAGCGKPASGGGSDTVTVPPGEVFVTESPRPVITNPDVALQQLRDGNRRFVDAQMRNPNRDPASRLSLSKSQKPFAVVLSCSDSRLPPEVIFDQGLGDLFVARVAGNIVDAALLDSIEYGVAHLGAPLVVVMGHQSCGAVSATLKTVQDHKAPEEDMNALVSAITPAIAVAEKRQGDLLDNTVRANAELSKDAIVATSVIRDRLNSGAVKVVTAYYSLDTGVATIA</sequence>
<dbReference type="GO" id="GO:0008270">
    <property type="term" value="F:zinc ion binding"/>
    <property type="evidence" value="ECO:0007669"/>
    <property type="project" value="InterPro"/>
</dbReference>
<feature type="binding site" evidence="7">
    <location>
        <position position="102"/>
    </location>
    <ligand>
        <name>Zn(2+)</name>
        <dbReference type="ChEBI" id="CHEBI:29105"/>
    </ligand>
</feature>
<evidence type="ECO:0000256" key="6">
    <source>
        <dbReference type="ARBA" id="ARBA00048348"/>
    </source>
</evidence>
<comment type="caution">
    <text evidence="9">The sequence shown here is derived from an EMBL/GenBank/DDBJ whole genome shotgun (WGS) entry which is preliminary data.</text>
</comment>
<keyword evidence="7" id="KW-0479">Metal-binding</keyword>
<evidence type="ECO:0000256" key="7">
    <source>
        <dbReference type="PIRSR" id="PIRSR601765-1"/>
    </source>
</evidence>
<dbReference type="InterPro" id="IPR036874">
    <property type="entry name" value="Carbonic_anhydrase_sf"/>
</dbReference>
<evidence type="ECO:0000256" key="3">
    <source>
        <dbReference type="ARBA" id="ARBA00022833"/>
    </source>
</evidence>
<keyword evidence="4" id="KW-0456">Lyase</keyword>
<gene>
    <name evidence="9" type="ORF">RMCB_0139</name>
</gene>
<dbReference type="EC" id="4.2.1.1" evidence="2"/>
<dbReference type="InterPro" id="IPR015892">
    <property type="entry name" value="Carbonic_anhydrase_CS"/>
</dbReference>
<reference evidence="10" key="2">
    <citation type="submission" date="2016-02" db="EMBL/GenBank/DDBJ databases">
        <title>Draft genome sequence of five rapidly growing Mycobacterium species.</title>
        <authorList>
            <person name="Katahira K."/>
            <person name="Gotou Y."/>
            <person name="Iida K."/>
            <person name="Ogura Y."/>
            <person name="Hayashi T."/>
        </authorList>
    </citation>
    <scope>NUCLEOTIDE SEQUENCE [LARGE SCALE GENOMIC DNA]</scope>
    <source>
        <strain evidence="10">JCM15654</strain>
    </source>
</reference>
<feature type="chain" id="PRO_5039141995" description="carbonic anhydrase" evidence="8">
    <location>
        <begin position="24"/>
        <end position="247"/>
    </location>
</feature>
<dbReference type="PROSITE" id="PS51257">
    <property type="entry name" value="PROKAR_LIPOPROTEIN"/>
    <property type="match status" value="1"/>
</dbReference>
<organism evidence="9 10">
    <name type="scientific">Mycolicibacterium brisbanense</name>
    <dbReference type="NCBI Taxonomy" id="146020"/>
    <lineage>
        <taxon>Bacteria</taxon>
        <taxon>Bacillati</taxon>
        <taxon>Actinomycetota</taxon>
        <taxon>Actinomycetes</taxon>
        <taxon>Mycobacteriales</taxon>
        <taxon>Mycobacteriaceae</taxon>
        <taxon>Mycolicibacterium</taxon>
    </lineage>
</organism>
<feature type="signal peptide" evidence="8">
    <location>
        <begin position="1"/>
        <end position="23"/>
    </location>
</feature>
<dbReference type="CDD" id="cd03378">
    <property type="entry name" value="beta_CA_cladeC"/>
    <property type="match status" value="1"/>
</dbReference>
<reference evidence="10" key="1">
    <citation type="journal article" date="2016" name="Genome Announc.">
        <title>Draft Genome Sequences of Five Rapidly Growing Mycobacterium Species, M. thermoresistibile, M. fortuitum subsp. acetamidolyticum, M. canariasense, M. brisbanense, and M. novocastrense.</title>
        <authorList>
            <person name="Katahira K."/>
            <person name="Ogura Y."/>
            <person name="Gotoh Y."/>
            <person name="Hayashi T."/>
        </authorList>
    </citation>
    <scope>NUCLEOTIDE SEQUENCE [LARGE SCALE GENOMIC DNA]</scope>
    <source>
        <strain evidence="10">JCM15654</strain>
    </source>
</reference>
<dbReference type="PROSITE" id="PS00704">
    <property type="entry name" value="PROK_CO2_ANHYDRASE_1"/>
    <property type="match status" value="1"/>
</dbReference>
<dbReference type="EMBL" id="BCSX01000003">
    <property type="protein sequence ID" value="GAS86043.1"/>
    <property type="molecule type" value="Genomic_DNA"/>
</dbReference>
<keyword evidence="10" id="KW-1185">Reference proteome</keyword>
<evidence type="ECO:0000313" key="10">
    <source>
        <dbReference type="Proteomes" id="UP000069620"/>
    </source>
</evidence>
<feature type="binding site" evidence="7">
    <location>
        <position position="104"/>
    </location>
    <ligand>
        <name>Zn(2+)</name>
        <dbReference type="ChEBI" id="CHEBI:29105"/>
    </ligand>
</feature>
<dbReference type="PROSITE" id="PS51318">
    <property type="entry name" value="TAT"/>
    <property type="match status" value="1"/>
</dbReference>
<dbReference type="SMART" id="SM00947">
    <property type="entry name" value="Pro_CA"/>
    <property type="match status" value="1"/>
</dbReference>
<evidence type="ECO:0000313" key="9">
    <source>
        <dbReference type="EMBL" id="GAS86043.1"/>
    </source>
</evidence>
<dbReference type="GO" id="GO:0015976">
    <property type="term" value="P:carbon utilization"/>
    <property type="evidence" value="ECO:0007669"/>
    <property type="project" value="InterPro"/>
</dbReference>
<comment type="function">
    <text evidence="5">Catalyzes the reversible hydration of carbon dioxide to form bicarbonate.</text>
</comment>
<protein>
    <recommendedName>
        <fullName evidence="2">carbonic anhydrase</fullName>
        <ecNumber evidence="2">4.2.1.1</ecNumber>
    </recommendedName>
</protein>
<dbReference type="InterPro" id="IPR001765">
    <property type="entry name" value="Carbonic_anhydrase"/>
</dbReference>
<dbReference type="STRING" id="146020.RMCB_0139"/>
<dbReference type="Gene3D" id="3.40.1050.10">
    <property type="entry name" value="Carbonic anhydrase"/>
    <property type="match status" value="1"/>
</dbReference>
<dbReference type="RefSeq" id="WP_062827217.1">
    <property type="nucleotide sequence ID" value="NZ_BCSX01000003.1"/>
</dbReference>
<evidence type="ECO:0000256" key="2">
    <source>
        <dbReference type="ARBA" id="ARBA00012925"/>
    </source>
</evidence>
<dbReference type="Pfam" id="PF00484">
    <property type="entry name" value="Pro_CA"/>
    <property type="match status" value="1"/>
</dbReference>
<dbReference type="GO" id="GO:0004089">
    <property type="term" value="F:carbonate dehydratase activity"/>
    <property type="evidence" value="ECO:0007669"/>
    <property type="project" value="UniProtKB-EC"/>
</dbReference>
<name>A0A124DZ25_9MYCO</name>
<evidence type="ECO:0000256" key="1">
    <source>
        <dbReference type="ARBA" id="ARBA00006217"/>
    </source>
</evidence>
<dbReference type="PANTHER" id="PTHR11002">
    <property type="entry name" value="CARBONIC ANHYDRASE"/>
    <property type="match status" value="1"/>
</dbReference>
<comment type="catalytic activity">
    <reaction evidence="6">
        <text>hydrogencarbonate + H(+) = CO2 + H2O</text>
        <dbReference type="Rhea" id="RHEA:10748"/>
        <dbReference type="ChEBI" id="CHEBI:15377"/>
        <dbReference type="ChEBI" id="CHEBI:15378"/>
        <dbReference type="ChEBI" id="CHEBI:16526"/>
        <dbReference type="ChEBI" id="CHEBI:17544"/>
        <dbReference type="EC" id="4.2.1.1"/>
    </reaction>
</comment>
<dbReference type="OrthoDB" id="9797527at2"/>
<evidence type="ECO:0000256" key="4">
    <source>
        <dbReference type="ARBA" id="ARBA00023239"/>
    </source>
</evidence>